<gene>
    <name evidence="2" type="ORF">OHK93_003432</name>
</gene>
<dbReference type="AlphaFoldDB" id="A0AA43QTD4"/>
<dbReference type="Gene3D" id="3.40.50.980">
    <property type="match status" value="2"/>
</dbReference>
<dbReference type="InterPro" id="IPR000873">
    <property type="entry name" value="AMP-dep_synth/lig_dom"/>
</dbReference>
<accession>A0AA43QTD4</accession>
<sequence length="336" mass="37034">MVFHPPSWALELPVDPYDSIPISEFILNEEYGRHPLHHARPPFTCGLSGIEYSAFEVRDRVNALARALCKEFGWAPNQGTEWDKIVNVFSVNTIDTCTLSWALHSISGISSPANAAYSEPELVHQLQSSGSKAIFTCLPLLQTSIAAAEKAGIPKSRIFLFDLPSQLTGGKSSPPDFKTVNQLIREGTSLPPLEKLRWSKGQGARQTAFLCYSSGTSGLPKGVMISHRNVIANSLQIATYEKPYRDGQKKPGDKYDPTEIALGLLPQSHIYALVVICHATVYRGDQVINLPKFDMGHLLGAVQRFKIGGMFLVCIMGASHCSRCRQLRRQELTLIA</sequence>
<evidence type="ECO:0000313" key="2">
    <source>
        <dbReference type="EMBL" id="MDI1492220.1"/>
    </source>
</evidence>
<dbReference type="Pfam" id="PF00501">
    <property type="entry name" value="AMP-binding"/>
    <property type="match status" value="1"/>
</dbReference>
<reference evidence="2" key="1">
    <citation type="journal article" date="2023" name="Genome Biol. Evol.">
        <title>First Whole Genome Sequence and Flow Cytometry Genome Size Data for the Lichen-Forming Fungus Ramalina farinacea (Ascomycota).</title>
        <authorList>
            <person name="Llewellyn T."/>
            <person name="Mian S."/>
            <person name="Hill R."/>
            <person name="Leitch I.J."/>
            <person name="Gaya E."/>
        </authorList>
    </citation>
    <scope>NUCLEOTIDE SEQUENCE</scope>
    <source>
        <strain evidence="2">LIQ254RAFAR</strain>
    </source>
</reference>
<dbReference type="SUPFAM" id="SSF56801">
    <property type="entry name" value="Acetyl-CoA synthetase-like"/>
    <property type="match status" value="1"/>
</dbReference>
<evidence type="ECO:0000313" key="3">
    <source>
        <dbReference type="Proteomes" id="UP001161017"/>
    </source>
</evidence>
<dbReference type="PROSITE" id="PS00455">
    <property type="entry name" value="AMP_BINDING"/>
    <property type="match status" value="1"/>
</dbReference>
<dbReference type="GO" id="GO:0016405">
    <property type="term" value="F:CoA-ligase activity"/>
    <property type="evidence" value="ECO:0007669"/>
    <property type="project" value="TreeGrafter"/>
</dbReference>
<feature type="domain" description="AMP-dependent synthetase/ligase" evidence="1">
    <location>
        <begin position="50"/>
        <end position="313"/>
    </location>
</feature>
<organism evidence="2 3">
    <name type="scientific">Ramalina farinacea</name>
    <dbReference type="NCBI Taxonomy" id="258253"/>
    <lineage>
        <taxon>Eukaryota</taxon>
        <taxon>Fungi</taxon>
        <taxon>Dikarya</taxon>
        <taxon>Ascomycota</taxon>
        <taxon>Pezizomycotina</taxon>
        <taxon>Lecanoromycetes</taxon>
        <taxon>OSLEUM clade</taxon>
        <taxon>Lecanoromycetidae</taxon>
        <taxon>Lecanorales</taxon>
        <taxon>Lecanorineae</taxon>
        <taxon>Ramalinaceae</taxon>
        <taxon>Ramalina</taxon>
    </lineage>
</organism>
<keyword evidence="3" id="KW-1185">Reference proteome</keyword>
<dbReference type="InterPro" id="IPR020845">
    <property type="entry name" value="AMP-binding_CS"/>
</dbReference>
<dbReference type="EMBL" id="JAPUFD010000018">
    <property type="protein sequence ID" value="MDI1492220.1"/>
    <property type="molecule type" value="Genomic_DNA"/>
</dbReference>
<evidence type="ECO:0000259" key="1">
    <source>
        <dbReference type="Pfam" id="PF00501"/>
    </source>
</evidence>
<protein>
    <recommendedName>
        <fullName evidence="1">AMP-dependent synthetase/ligase domain-containing protein</fullName>
    </recommendedName>
</protein>
<dbReference type="PANTHER" id="PTHR24096:SF422">
    <property type="entry name" value="BCDNA.GH02901"/>
    <property type="match status" value="1"/>
</dbReference>
<name>A0AA43QTD4_9LECA</name>
<dbReference type="PANTHER" id="PTHR24096">
    <property type="entry name" value="LONG-CHAIN-FATTY-ACID--COA LIGASE"/>
    <property type="match status" value="1"/>
</dbReference>
<dbReference type="Proteomes" id="UP001161017">
    <property type="component" value="Unassembled WGS sequence"/>
</dbReference>
<proteinExistence type="predicted"/>
<comment type="caution">
    <text evidence="2">The sequence shown here is derived from an EMBL/GenBank/DDBJ whole genome shotgun (WGS) entry which is preliminary data.</text>
</comment>